<evidence type="ECO:0000256" key="7">
    <source>
        <dbReference type="ARBA" id="ARBA00022800"/>
    </source>
</evidence>
<evidence type="ECO:0000313" key="16">
    <source>
        <dbReference type="Proteomes" id="UP000199474"/>
    </source>
</evidence>
<dbReference type="SUPFAM" id="SSF81301">
    <property type="entry name" value="Nucleotidyltransferase"/>
    <property type="match status" value="1"/>
</dbReference>
<evidence type="ECO:0000256" key="3">
    <source>
        <dbReference type="ARBA" id="ARBA00022694"/>
    </source>
</evidence>
<accession>A0A1I2ARP0</accession>
<comment type="catalytic activity">
    <reaction evidence="11">
        <text>a tRNA precursor + 2 CTP + ATP = a tRNA with a 3' CCA end + 3 diphosphate</text>
        <dbReference type="Rhea" id="RHEA:14433"/>
        <dbReference type="Rhea" id="RHEA-COMP:10465"/>
        <dbReference type="Rhea" id="RHEA-COMP:10468"/>
        <dbReference type="ChEBI" id="CHEBI:30616"/>
        <dbReference type="ChEBI" id="CHEBI:33019"/>
        <dbReference type="ChEBI" id="CHEBI:37563"/>
        <dbReference type="ChEBI" id="CHEBI:74896"/>
        <dbReference type="ChEBI" id="CHEBI:83071"/>
        <dbReference type="EC" id="2.7.7.72"/>
    </reaction>
</comment>
<keyword evidence="9 11" id="KW-0460">Magnesium</keyword>
<proteinExistence type="inferred from homology"/>
<reference evidence="16" key="1">
    <citation type="submission" date="2016-10" db="EMBL/GenBank/DDBJ databases">
        <authorList>
            <person name="Varghese N."/>
            <person name="Submissions S."/>
        </authorList>
    </citation>
    <scope>NUCLEOTIDE SEQUENCE [LARGE SCALE GENOMIC DNA]</scope>
    <source>
        <strain evidence="16">DSM 22530</strain>
    </source>
</reference>
<keyword evidence="16" id="KW-1185">Reference proteome</keyword>
<keyword evidence="7 11" id="KW-0692">RNA repair</keyword>
<feature type="binding site" evidence="11">
    <location>
        <position position="164"/>
    </location>
    <ligand>
        <name>ATP</name>
        <dbReference type="ChEBI" id="CHEBI:30616"/>
    </ligand>
</feature>
<dbReference type="GO" id="GO:0000287">
    <property type="term" value="F:magnesium ion binding"/>
    <property type="evidence" value="ECO:0007669"/>
    <property type="project" value="UniProtKB-UniRule"/>
</dbReference>
<dbReference type="Pfam" id="PF12627">
    <property type="entry name" value="PolyA_pol_RNAbd"/>
    <property type="match status" value="1"/>
</dbReference>
<keyword evidence="4 11" id="KW-0548">Nucleotidyltransferase</keyword>
<evidence type="ECO:0000256" key="5">
    <source>
        <dbReference type="ARBA" id="ARBA00022723"/>
    </source>
</evidence>
<dbReference type="Gene3D" id="1.10.3090.10">
    <property type="entry name" value="cca-adding enzyme, domain 2"/>
    <property type="match status" value="1"/>
</dbReference>
<comment type="similarity">
    <text evidence="11">Belongs to the tRNA nucleotidyltransferase/poly(A) polymerase family. Bacterial CCA-adding enzyme type 3 subfamily.</text>
</comment>
<sequence>MPVIITEEFKQASEIIDRIEQYGFQAYFVGGSVRDLLLDRKIGDIDIATSAPPKVILELFEKVIPVGMEHGTVIVRHLHQSYEVTTFRVDDDYSDQRHPDSVTFVKSIDHDLKRRDFTINAIAMDKSGTIVDPFDGKTDIKNNIIRAVGDANDRFMEDPLRIMRALRFSSQLGFSIEEQTLKAMKSAVSEIDSIAMERVVQETSKFFSGAYVNHGLYYFKKVKIEKHLPILQENAHILHHMPKKLEPLNSFASVLALLHFIEPDISIGSWVKQWKCSNFIKSEAENLYEALLNYKLNGLNRWLVYHLHEGNYEDFTTLVHLLFNETLTINKVIQIENFLPIKSKKDLAINGIDLNELFPDKSPGPWIGKTLAQIEKEVVYGNIMNRKNVLKDWIKWNLHEID</sequence>
<feature type="binding site" evidence="11">
    <location>
        <position position="34"/>
    </location>
    <ligand>
        <name>CTP</name>
        <dbReference type="ChEBI" id="CHEBI:37563"/>
    </ligand>
</feature>
<evidence type="ECO:0000256" key="4">
    <source>
        <dbReference type="ARBA" id="ARBA00022695"/>
    </source>
</evidence>
<dbReference type="EMBL" id="FOMR01000017">
    <property type="protein sequence ID" value="SFE46409.1"/>
    <property type="molecule type" value="Genomic_DNA"/>
</dbReference>
<dbReference type="RefSeq" id="WP_245745517.1">
    <property type="nucleotide sequence ID" value="NZ_FOMR01000017.1"/>
</dbReference>
<feature type="binding site" evidence="11">
    <location>
        <position position="31"/>
    </location>
    <ligand>
        <name>ATP</name>
        <dbReference type="ChEBI" id="CHEBI:30616"/>
    </ligand>
</feature>
<feature type="binding site" evidence="11">
    <location>
        <position position="31"/>
    </location>
    <ligand>
        <name>CTP</name>
        <dbReference type="ChEBI" id="CHEBI:37563"/>
    </ligand>
</feature>
<evidence type="ECO:0000259" key="13">
    <source>
        <dbReference type="Pfam" id="PF12627"/>
    </source>
</evidence>
<comment type="catalytic activity">
    <reaction evidence="11">
        <text>a tRNA with a 3' CCA end + 2 CTP + ATP = a tRNA with a 3' CCACCA end + 3 diphosphate</text>
        <dbReference type="Rhea" id="RHEA:76235"/>
        <dbReference type="Rhea" id="RHEA-COMP:10468"/>
        <dbReference type="Rhea" id="RHEA-COMP:18655"/>
        <dbReference type="ChEBI" id="CHEBI:30616"/>
        <dbReference type="ChEBI" id="CHEBI:33019"/>
        <dbReference type="ChEBI" id="CHEBI:37563"/>
        <dbReference type="ChEBI" id="CHEBI:83071"/>
        <dbReference type="ChEBI" id="CHEBI:195187"/>
    </reaction>
</comment>
<feature type="binding site" evidence="11">
    <location>
        <position position="161"/>
    </location>
    <ligand>
        <name>ATP</name>
        <dbReference type="ChEBI" id="CHEBI:30616"/>
    </ligand>
</feature>
<dbReference type="NCBIfam" id="NF009814">
    <property type="entry name" value="PRK13299.1"/>
    <property type="match status" value="1"/>
</dbReference>
<feature type="binding site" evidence="11">
    <location>
        <position position="167"/>
    </location>
    <ligand>
        <name>ATP</name>
        <dbReference type="ChEBI" id="CHEBI:30616"/>
    </ligand>
</feature>
<feature type="binding site" evidence="11">
    <location>
        <position position="167"/>
    </location>
    <ligand>
        <name>CTP</name>
        <dbReference type="ChEBI" id="CHEBI:37563"/>
    </ligand>
</feature>
<feature type="binding site" evidence="11">
    <location>
        <position position="158"/>
    </location>
    <ligand>
        <name>CTP</name>
        <dbReference type="ChEBI" id="CHEBI:37563"/>
    </ligand>
</feature>
<dbReference type="Pfam" id="PF13735">
    <property type="entry name" value="tRNA_NucTran2_2"/>
    <property type="match status" value="1"/>
</dbReference>
<keyword evidence="5 11" id="KW-0479">Metal-binding</keyword>
<dbReference type="GO" id="GO:0160016">
    <property type="term" value="F:CCACCA tRNA nucleotidyltransferase activity"/>
    <property type="evidence" value="ECO:0007669"/>
    <property type="project" value="RHEA"/>
</dbReference>
<keyword evidence="6 11" id="KW-0547">Nucleotide-binding</keyword>
<feature type="binding site" evidence="11">
    <location>
        <position position="115"/>
    </location>
    <ligand>
        <name>ATP</name>
        <dbReference type="ChEBI" id="CHEBI:30616"/>
    </ligand>
</feature>
<evidence type="ECO:0000256" key="1">
    <source>
        <dbReference type="ARBA" id="ARBA00001946"/>
    </source>
</evidence>
<keyword evidence="2 11" id="KW-0808">Transferase</keyword>
<protein>
    <recommendedName>
        <fullName evidence="11">CCA-adding enzyme</fullName>
        <ecNumber evidence="11">2.7.7.72</ecNumber>
    </recommendedName>
    <alternativeName>
        <fullName evidence="11">CCA tRNA nucleotidyltransferase</fullName>
    </alternativeName>
    <alternativeName>
        <fullName evidence="11">tRNA CCA-pyrophosphorylase</fullName>
    </alternativeName>
    <alternativeName>
        <fullName evidence="11">tRNA adenylyl-/cytidylyl- transferase</fullName>
    </alternativeName>
    <alternativeName>
        <fullName evidence="11">tRNA nucleotidyltransferase</fullName>
    </alternativeName>
    <alternativeName>
        <fullName evidence="11">tRNA-NT</fullName>
    </alternativeName>
</protein>
<keyword evidence="8 11" id="KW-0067">ATP-binding</keyword>
<organism evidence="15 16">
    <name type="scientific">Lentibacillus persicus</name>
    <dbReference type="NCBI Taxonomy" id="640948"/>
    <lineage>
        <taxon>Bacteria</taxon>
        <taxon>Bacillati</taxon>
        <taxon>Bacillota</taxon>
        <taxon>Bacilli</taxon>
        <taxon>Bacillales</taxon>
        <taxon>Bacillaceae</taxon>
        <taxon>Lentibacillus</taxon>
    </lineage>
</organism>
<dbReference type="InterPro" id="IPR032810">
    <property type="entry name" value="CCA-adding_enz_C"/>
</dbReference>
<dbReference type="Pfam" id="PF01743">
    <property type="entry name" value="PolyA_pol"/>
    <property type="match status" value="1"/>
</dbReference>
<feature type="binding site" evidence="11">
    <location>
        <position position="46"/>
    </location>
    <ligand>
        <name>Mg(2+)</name>
        <dbReference type="ChEBI" id="CHEBI:18420"/>
    </ligand>
</feature>
<dbReference type="GO" id="GO:0001680">
    <property type="term" value="P:tRNA 3'-terminal CCA addition"/>
    <property type="evidence" value="ECO:0007669"/>
    <property type="project" value="UniProtKB-UniRule"/>
</dbReference>
<keyword evidence="3 11" id="KW-0819">tRNA processing</keyword>
<dbReference type="STRING" id="640948.SAMN05216238_11732"/>
<dbReference type="CDD" id="cd05398">
    <property type="entry name" value="NT_ClassII-CCAase"/>
    <property type="match status" value="1"/>
</dbReference>
<evidence type="ECO:0000256" key="9">
    <source>
        <dbReference type="ARBA" id="ARBA00022842"/>
    </source>
</evidence>
<dbReference type="AlphaFoldDB" id="A0A1I2ARP0"/>
<dbReference type="GO" id="GO:0042245">
    <property type="term" value="P:RNA repair"/>
    <property type="evidence" value="ECO:0007669"/>
    <property type="project" value="UniProtKB-KW"/>
</dbReference>
<dbReference type="Proteomes" id="UP000199474">
    <property type="component" value="Unassembled WGS sequence"/>
</dbReference>
<feature type="binding site" evidence="11">
    <location>
        <position position="44"/>
    </location>
    <ligand>
        <name>Mg(2+)</name>
        <dbReference type="ChEBI" id="CHEBI:18420"/>
    </ligand>
</feature>
<dbReference type="Gene3D" id="1.10.246.80">
    <property type="match status" value="1"/>
</dbReference>
<dbReference type="GO" id="GO:0000049">
    <property type="term" value="F:tRNA binding"/>
    <property type="evidence" value="ECO:0007669"/>
    <property type="project" value="UniProtKB-UniRule"/>
</dbReference>
<feature type="domain" description="tRNA nucleotidyltransferase/poly(A) polymerase RNA and SrmB- binding" evidence="13">
    <location>
        <begin position="173"/>
        <end position="231"/>
    </location>
</feature>
<gene>
    <name evidence="11" type="primary">cca</name>
    <name evidence="15" type="ORF">SAMN05216238_11732</name>
</gene>
<name>A0A1I2ARP0_9BACI</name>
<dbReference type="InterPro" id="IPR023068">
    <property type="entry name" value="CCA-adding_enz_firmicutes"/>
</dbReference>
<feature type="binding site" evidence="11">
    <location>
        <position position="164"/>
    </location>
    <ligand>
        <name>CTP</name>
        <dbReference type="ChEBI" id="CHEBI:37563"/>
    </ligand>
</feature>
<dbReference type="InterPro" id="IPR050264">
    <property type="entry name" value="Bact_CCA-adding_enz_type3_sf"/>
</dbReference>
<evidence type="ECO:0000256" key="2">
    <source>
        <dbReference type="ARBA" id="ARBA00022679"/>
    </source>
</evidence>
<dbReference type="InterPro" id="IPR002646">
    <property type="entry name" value="PolA_pol_head_dom"/>
</dbReference>
<feature type="domain" description="CCA-adding enzyme C-terminal" evidence="14">
    <location>
        <begin position="256"/>
        <end position="394"/>
    </location>
</feature>
<comment type="subunit">
    <text evidence="11">Homodimer.</text>
</comment>
<feature type="binding site" evidence="11">
    <location>
        <position position="115"/>
    </location>
    <ligand>
        <name>CTP</name>
        <dbReference type="ChEBI" id="CHEBI:37563"/>
    </ligand>
</feature>
<evidence type="ECO:0000313" key="15">
    <source>
        <dbReference type="EMBL" id="SFE46409.1"/>
    </source>
</evidence>
<feature type="domain" description="Poly A polymerase head" evidence="12">
    <location>
        <begin position="26"/>
        <end position="146"/>
    </location>
</feature>
<dbReference type="Gene3D" id="3.30.460.10">
    <property type="entry name" value="Beta Polymerase, domain 2"/>
    <property type="match status" value="1"/>
</dbReference>
<comment type="miscellaneous">
    <text evidence="11">A single active site specifically recognizes both ATP and CTP and is responsible for their addition.</text>
</comment>
<keyword evidence="10 11" id="KW-0694">RNA-binding</keyword>
<feature type="binding site" evidence="11">
    <location>
        <position position="34"/>
    </location>
    <ligand>
        <name>ATP</name>
        <dbReference type="ChEBI" id="CHEBI:30616"/>
    </ligand>
</feature>
<evidence type="ECO:0000259" key="12">
    <source>
        <dbReference type="Pfam" id="PF01743"/>
    </source>
</evidence>
<evidence type="ECO:0000256" key="8">
    <source>
        <dbReference type="ARBA" id="ARBA00022840"/>
    </source>
</evidence>
<comment type="function">
    <text evidence="11">Catalyzes the addition and repair of the essential 3'-terminal CCA sequence in tRNAs without using a nucleic acid template. Adds these three nucleotides in the order of C, C, and A to the tRNA nucleotide-73, using CTP and ATP as substrates and producing inorganic pyrophosphate. tRNA 3'-terminal CCA addition is required both for tRNA processing and repair. Also involved in tRNA surveillance by mediating tandem CCA addition to generate a CCACCA at the 3' terminus of unstable tRNAs. While stable tRNAs receive only 3'-terminal CCA, unstable tRNAs are marked with CCACCA and rapidly degraded.</text>
</comment>
<dbReference type="InterPro" id="IPR032828">
    <property type="entry name" value="PolyA_RNA-bd"/>
</dbReference>
<feature type="binding site" evidence="11">
    <location>
        <position position="161"/>
    </location>
    <ligand>
        <name>CTP</name>
        <dbReference type="ChEBI" id="CHEBI:37563"/>
    </ligand>
</feature>
<evidence type="ECO:0000259" key="14">
    <source>
        <dbReference type="Pfam" id="PF13735"/>
    </source>
</evidence>
<dbReference type="PANTHER" id="PTHR46173:SF1">
    <property type="entry name" value="CCA TRNA NUCLEOTIDYLTRANSFERASE 1, MITOCHONDRIAL"/>
    <property type="match status" value="1"/>
</dbReference>
<dbReference type="GO" id="GO:0005524">
    <property type="term" value="F:ATP binding"/>
    <property type="evidence" value="ECO:0007669"/>
    <property type="project" value="UniProtKB-UniRule"/>
</dbReference>
<dbReference type="InterPro" id="IPR043519">
    <property type="entry name" value="NT_sf"/>
</dbReference>
<comment type="cofactor">
    <cofactor evidence="1 11">
        <name>Mg(2+)</name>
        <dbReference type="ChEBI" id="CHEBI:18420"/>
    </cofactor>
</comment>
<dbReference type="HAMAP" id="MF_01263">
    <property type="entry name" value="CCA_bact_type3"/>
    <property type="match status" value="1"/>
</dbReference>
<evidence type="ECO:0000256" key="11">
    <source>
        <dbReference type="HAMAP-Rule" id="MF_01263"/>
    </source>
</evidence>
<evidence type="ECO:0000256" key="6">
    <source>
        <dbReference type="ARBA" id="ARBA00022741"/>
    </source>
</evidence>
<feature type="binding site" evidence="11">
    <location>
        <position position="158"/>
    </location>
    <ligand>
        <name>ATP</name>
        <dbReference type="ChEBI" id="CHEBI:30616"/>
    </ligand>
</feature>
<dbReference type="EC" id="2.7.7.72" evidence="11"/>
<dbReference type="PANTHER" id="PTHR46173">
    <property type="entry name" value="CCA TRNA NUCLEOTIDYLTRANSFERASE 1, MITOCHONDRIAL"/>
    <property type="match status" value="1"/>
</dbReference>
<dbReference type="GO" id="GO:0004810">
    <property type="term" value="F:CCA tRNA nucleotidyltransferase activity"/>
    <property type="evidence" value="ECO:0007669"/>
    <property type="project" value="UniProtKB-UniRule"/>
</dbReference>
<evidence type="ECO:0000256" key="10">
    <source>
        <dbReference type="ARBA" id="ARBA00022884"/>
    </source>
</evidence>
<dbReference type="SUPFAM" id="SSF81891">
    <property type="entry name" value="Poly A polymerase C-terminal region-like"/>
    <property type="match status" value="1"/>
</dbReference>